<accession>A0A8I2YPK5</accession>
<dbReference type="EMBL" id="JAGFBS010000013">
    <property type="protein sequence ID" value="KAG6375776.1"/>
    <property type="molecule type" value="Genomic_DNA"/>
</dbReference>
<evidence type="ECO:0000313" key="1">
    <source>
        <dbReference type="EMBL" id="KAG6375776.1"/>
    </source>
</evidence>
<dbReference type="AlphaFoldDB" id="A0A8I2YPK5"/>
<comment type="caution">
    <text evidence="1">The sequence shown here is derived from an EMBL/GenBank/DDBJ whole genome shotgun (WGS) entry which is preliminary data.</text>
</comment>
<gene>
    <name evidence="1" type="ORF">JVT61DRAFT_2626</name>
</gene>
<organism evidence="1 2">
    <name type="scientific">Boletus reticuloceps</name>
    <dbReference type="NCBI Taxonomy" id="495285"/>
    <lineage>
        <taxon>Eukaryota</taxon>
        <taxon>Fungi</taxon>
        <taxon>Dikarya</taxon>
        <taxon>Basidiomycota</taxon>
        <taxon>Agaricomycotina</taxon>
        <taxon>Agaricomycetes</taxon>
        <taxon>Agaricomycetidae</taxon>
        <taxon>Boletales</taxon>
        <taxon>Boletineae</taxon>
        <taxon>Boletaceae</taxon>
        <taxon>Boletoideae</taxon>
        <taxon>Boletus</taxon>
    </lineage>
</organism>
<reference evidence="1" key="1">
    <citation type="submission" date="2021-03" db="EMBL/GenBank/DDBJ databases">
        <title>Evolutionary innovations through gain and loss of genes in the ectomycorrhizal Boletales.</title>
        <authorList>
            <person name="Wu G."/>
            <person name="Miyauchi S."/>
            <person name="Morin E."/>
            <person name="Yang Z.-L."/>
            <person name="Xu J."/>
            <person name="Martin F.M."/>
        </authorList>
    </citation>
    <scope>NUCLEOTIDE SEQUENCE</scope>
    <source>
        <strain evidence="1">BR01</strain>
    </source>
</reference>
<protein>
    <submittedName>
        <fullName evidence="1">Uncharacterized protein</fullName>
    </submittedName>
</protein>
<sequence>MAIFKITDQLAKSTATEEHFLETVWQPIESNKLSNVAGNSLVSQLLCFILNATKFPRCLQIALFLPRCHLPVCPRCRCIQYLLHHDIE</sequence>
<dbReference type="Proteomes" id="UP000683000">
    <property type="component" value="Unassembled WGS sequence"/>
</dbReference>
<proteinExistence type="predicted"/>
<name>A0A8I2YPK5_9AGAM</name>
<keyword evidence="2" id="KW-1185">Reference proteome</keyword>
<evidence type="ECO:0000313" key="2">
    <source>
        <dbReference type="Proteomes" id="UP000683000"/>
    </source>
</evidence>